<evidence type="ECO:0000256" key="1">
    <source>
        <dbReference type="SAM" id="Phobius"/>
    </source>
</evidence>
<name>A0A3S3CR64_9NOCA</name>
<dbReference type="NCBIfam" id="TIGR00026">
    <property type="entry name" value="hi_GC_TIGR00026"/>
    <property type="match status" value="1"/>
</dbReference>
<organism evidence="2 3">
    <name type="scientific">Rhodococcus spongiicola</name>
    <dbReference type="NCBI Taxonomy" id="2487352"/>
    <lineage>
        <taxon>Bacteria</taxon>
        <taxon>Bacillati</taxon>
        <taxon>Actinomycetota</taxon>
        <taxon>Actinomycetes</taxon>
        <taxon>Mycobacteriales</taxon>
        <taxon>Nocardiaceae</taxon>
        <taxon>Rhodococcus</taxon>
    </lineage>
</organism>
<keyword evidence="1" id="KW-0812">Transmembrane</keyword>
<sequence>MNRVGLNRAVVLVAGYLPGFALVHHRGRRSGRAYQTPVNAFRIGNGYRVALTYGADSDWVRNVLATGDFDITVRGRTLHLVDAKIETDPSARWAPGPVSVALRRIGADTYLQCRLEEGSTRGRERAEG</sequence>
<dbReference type="InterPro" id="IPR004378">
    <property type="entry name" value="F420H2_quin_Rdtase"/>
</dbReference>
<dbReference type="AlphaFoldDB" id="A0A3S3CR64"/>
<dbReference type="OrthoDB" id="3778270at2"/>
<dbReference type="EMBL" id="RKLN01000003">
    <property type="protein sequence ID" value="RVW03714.1"/>
    <property type="molecule type" value="Genomic_DNA"/>
</dbReference>
<protein>
    <submittedName>
        <fullName evidence="2">Nitroreductase family deazaflavin-dependent oxidoreductase</fullName>
    </submittedName>
</protein>
<keyword evidence="1" id="KW-1133">Transmembrane helix</keyword>
<dbReference type="Gene3D" id="2.30.110.10">
    <property type="entry name" value="Electron Transport, Fmn-binding Protein, Chain A"/>
    <property type="match status" value="1"/>
</dbReference>
<dbReference type="Pfam" id="PF04075">
    <property type="entry name" value="F420H2_quin_red"/>
    <property type="match status" value="1"/>
</dbReference>
<dbReference type="InterPro" id="IPR012349">
    <property type="entry name" value="Split_barrel_FMN-bd"/>
</dbReference>
<proteinExistence type="predicted"/>
<keyword evidence="3" id="KW-1185">Reference proteome</keyword>
<evidence type="ECO:0000313" key="3">
    <source>
        <dbReference type="Proteomes" id="UP000284333"/>
    </source>
</evidence>
<gene>
    <name evidence="2" type="ORF">EF834_09095</name>
</gene>
<keyword evidence="1" id="KW-0472">Membrane</keyword>
<feature type="transmembrane region" description="Helical" evidence="1">
    <location>
        <begin position="6"/>
        <end position="23"/>
    </location>
</feature>
<reference evidence="2 3" key="1">
    <citation type="submission" date="2018-11" db="EMBL/GenBank/DDBJ databases">
        <title>Rhodococcus spongicola sp. nov. and Rhodococcus xishaensis sp. nov. from marine sponges.</title>
        <authorList>
            <person name="Li L."/>
            <person name="Lin H.W."/>
        </authorList>
    </citation>
    <scope>NUCLEOTIDE SEQUENCE [LARGE SCALE GENOMIC DNA]</scope>
    <source>
        <strain evidence="2 3">LHW50502</strain>
    </source>
</reference>
<dbReference type="Proteomes" id="UP000284333">
    <property type="component" value="Unassembled WGS sequence"/>
</dbReference>
<accession>A0A3S3CR64</accession>
<dbReference type="GO" id="GO:0016491">
    <property type="term" value="F:oxidoreductase activity"/>
    <property type="evidence" value="ECO:0007669"/>
    <property type="project" value="InterPro"/>
</dbReference>
<evidence type="ECO:0000313" key="2">
    <source>
        <dbReference type="EMBL" id="RVW03714.1"/>
    </source>
</evidence>
<comment type="caution">
    <text evidence="2">The sequence shown here is derived from an EMBL/GenBank/DDBJ whole genome shotgun (WGS) entry which is preliminary data.</text>
</comment>